<dbReference type="Gene3D" id="1.10.630.10">
    <property type="entry name" value="Cytochrome P450"/>
    <property type="match status" value="1"/>
</dbReference>
<reference evidence="8 9" key="1">
    <citation type="submission" date="2017-02" db="EMBL/GenBank/DDBJ databases">
        <title>The new phylogeny of genus Mycobacterium.</title>
        <authorList>
            <person name="Tortoli E."/>
            <person name="Trovato A."/>
            <person name="Cirillo D.M."/>
        </authorList>
    </citation>
    <scope>NUCLEOTIDE SEQUENCE [LARGE SCALE GENOMIC DNA]</scope>
    <source>
        <strain evidence="8 9">DSM 45000</strain>
    </source>
</reference>
<evidence type="ECO:0000256" key="6">
    <source>
        <dbReference type="ARBA" id="ARBA00023033"/>
    </source>
</evidence>
<dbReference type="GO" id="GO:0016705">
    <property type="term" value="F:oxidoreductase activity, acting on paired donors, with incorporation or reduction of molecular oxygen"/>
    <property type="evidence" value="ECO:0007669"/>
    <property type="project" value="InterPro"/>
</dbReference>
<dbReference type="AlphaFoldDB" id="A0A1X0I826"/>
<dbReference type="GO" id="GO:0005506">
    <property type="term" value="F:iron ion binding"/>
    <property type="evidence" value="ECO:0007669"/>
    <property type="project" value="InterPro"/>
</dbReference>
<evidence type="ECO:0008006" key="10">
    <source>
        <dbReference type="Google" id="ProtNLM"/>
    </source>
</evidence>
<evidence type="ECO:0000256" key="7">
    <source>
        <dbReference type="RuleBase" id="RU000461"/>
    </source>
</evidence>
<keyword evidence="2 7" id="KW-0349">Heme</keyword>
<dbReference type="Proteomes" id="UP000192513">
    <property type="component" value="Unassembled WGS sequence"/>
</dbReference>
<keyword evidence="6 7" id="KW-0503">Monooxygenase</keyword>
<name>A0A1X0I826_9MYCO</name>
<dbReference type="InterPro" id="IPR001128">
    <property type="entry name" value="Cyt_P450"/>
</dbReference>
<evidence type="ECO:0000256" key="1">
    <source>
        <dbReference type="ARBA" id="ARBA00010617"/>
    </source>
</evidence>
<comment type="similarity">
    <text evidence="1 7">Belongs to the cytochrome P450 family.</text>
</comment>
<evidence type="ECO:0000313" key="9">
    <source>
        <dbReference type="Proteomes" id="UP000192513"/>
    </source>
</evidence>
<keyword evidence="4 7" id="KW-0560">Oxidoreductase</keyword>
<gene>
    <name evidence="8" type="ORF">BST39_17470</name>
</gene>
<comment type="caution">
    <text evidence="8">The sequence shown here is derived from an EMBL/GenBank/DDBJ whole genome shotgun (WGS) entry which is preliminary data.</text>
</comment>
<dbReference type="STRING" id="590652.BST39_17470"/>
<dbReference type="PROSITE" id="PS00086">
    <property type="entry name" value="CYTOCHROME_P450"/>
    <property type="match status" value="1"/>
</dbReference>
<evidence type="ECO:0000256" key="3">
    <source>
        <dbReference type="ARBA" id="ARBA00022723"/>
    </source>
</evidence>
<keyword evidence="3 7" id="KW-0479">Metal-binding</keyword>
<protein>
    <recommendedName>
        <fullName evidence="10">Cytochrome</fullName>
    </recommendedName>
</protein>
<organism evidence="8 9">
    <name type="scientific">Mycobacterium paraseoulense</name>
    <dbReference type="NCBI Taxonomy" id="590652"/>
    <lineage>
        <taxon>Bacteria</taxon>
        <taxon>Bacillati</taxon>
        <taxon>Actinomycetota</taxon>
        <taxon>Actinomycetes</taxon>
        <taxon>Mycobacteriales</taxon>
        <taxon>Mycobacteriaceae</taxon>
        <taxon>Mycobacterium</taxon>
    </lineage>
</organism>
<dbReference type="InterPro" id="IPR002397">
    <property type="entry name" value="Cyt_P450_B"/>
</dbReference>
<dbReference type="InterPro" id="IPR036396">
    <property type="entry name" value="Cyt_P450_sf"/>
</dbReference>
<evidence type="ECO:0000256" key="2">
    <source>
        <dbReference type="ARBA" id="ARBA00022617"/>
    </source>
</evidence>
<dbReference type="EMBL" id="MVIE01000022">
    <property type="protein sequence ID" value="ORB38411.1"/>
    <property type="molecule type" value="Genomic_DNA"/>
</dbReference>
<dbReference type="SUPFAM" id="SSF48264">
    <property type="entry name" value="Cytochrome P450"/>
    <property type="match status" value="1"/>
</dbReference>
<dbReference type="RefSeq" id="WP_083173185.1">
    <property type="nucleotide sequence ID" value="NZ_AP022619.1"/>
</dbReference>
<dbReference type="PANTHER" id="PTHR46696">
    <property type="entry name" value="P450, PUTATIVE (EUROFUNG)-RELATED"/>
    <property type="match status" value="1"/>
</dbReference>
<dbReference type="OrthoDB" id="3702027at2"/>
<dbReference type="PRINTS" id="PR00359">
    <property type="entry name" value="BP450"/>
</dbReference>
<dbReference type="GO" id="GO:0004497">
    <property type="term" value="F:monooxygenase activity"/>
    <property type="evidence" value="ECO:0007669"/>
    <property type="project" value="UniProtKB-KW"/>
</dbReference>
<evidence type="ECO:0000313" key="8">
    <source>
        <dbReference type="EMBL" id="ORB38411.1"/>
    </source>
</evidence>
<dbReference type="InterPro" id="IPR017972">
    <property type="entry name" value="Cyt_P450_CS"/>
</dbReference>
<proteinExistence type="inferred from homology"/>
<keyword evidence="5 7" id="KW-0408">Iron</keyword>
<evidence type="ECO:0000256" key="4">
    <source>
        <dbReference type="ARBA" id="ARBA00023002"/>
    </source>
</evidence>
<evidence type="ECO:0000256" key="5">
    <source>
        <dbReference type="ARBA" id="ARBA00023004"/>
    </source>
</evidence>
<dbReference type="PANTHER" id="PTHR46696:SF1">
    <property type="entry name" value="CYTOCHROME P450 YJIB-RELATED"/>
    <property type="match status" value="1"/>
</dbReference>
<keyword evidence="9" id="KW-1185">Reference proteome</keyword>
<sequence length="403" mass="44928">MVHFNVMTDMSAEPWEALAKDRQHCPVERVDVGGFVYHQVSEPHLIRQLLRRHDVFSNEMGVLPRGPEPVGERVLEFADPPAHRTHRQLVAKAFSKAQMNERVTHIQAVADDLVDAIAAQGNTFELRRQFGRPLPSTIVAEILGVPVQDRDLFMDLTERVEALLAEEQASQETTQVMQQFIDYVYEQFRIRETVPTDDLLSSILYAEVDGKRFTRLEAAAMVRLLLGAGNGTTSIAISNTVWLIETNPAEKAKLLADLDGLVESTIEEGLRFDCPVGGNFRGVTQSTELGGVSLKAGDRVFANYLAANHDPDRYDDPDSFKVDRAWGELPPHFAFGHGIHYCIGAPLARAETAIGLKTLYRRLPRLRLADGFTPERVPGAMFRTWTAVQMQFDGPVGPRLSDG</sequence>
<accession>A0A1X0I826</accession>
<dbReference type="GO" id="GO:0020037">
    <property type="term" value="F:heme binding"/>
    <property type="evidence" value="ECO:0007669"/>
    <property type="project" value="InterPro"/>
</dbReference>
<dbReference type="Pfam" id="PF00067">
    <property type="entry name" value="p450"/>
    <property type="match status" value="2"/>
</dbReference>